<dbReference type="SUPFAM" id="SSF56935">
    <property type="entry name" value="Porins"/>
    <property type="match status" value="1"/>
</dbReference>
<organism evidence="1">
    <name type="scientific">hydrothermal vent metagenome</name>
    <dbReference type="NCBI Taxonomy" id="652676"/>
    <lineage>
        <taxon>unclassified sequences</taxon>
        <taxon>metagenomes</taxon>
        <taxon>ecological metagenomes</taxon>
    </lineage>
</organism>
<proteinExistence type="predicted"/>
<dbReference type="AlphaFoldDB" id="A0A3B0RLH4"/>
<evidence type="ECO:0008006" key="2">
    <source>
        <dbReference type="Google" id="ProtNLM"/>
    </source>
</evidence>
<accession>A0A3B0RLH4</accession>
<protein>
    <recommendedName>
        <fullName evidence="2">TIGR03016 family PEP-CTERM system-associated outer membrane protein</fullName>
    </recommendedName>
</protein>
<name>A0A3B0RLH4_9ZZZZ</name>
<sequence>MELYKIGRNTMQGLKSVLMAGVCASVLGGTAFAQVGGPEAPLKMKSDYLGYSAAVSTRFTYSDNLDLRRDGLKDDEYILSTILTGGAIISTKRLTALVMGDLDFSYLIDRSDFLVNQNIGATATATVAENLAYVDVSAQTSRQLVGDNARFSRSLNNARNQQANVNSFSASPYIYHQMGDQSSVEVRYRFSQVFIDDSRTAASTFRRSFLNDSMTHEAFASYQTGSALDRVRIRASAYANSTKETGSGILPDFEYQQGALYTDLRFAVNDSFSLSGAVGYDEIDTDAAAALFFNDDALSGAFWRAGFTVQPNRRGSARIEYGKRYGGDFIDADINYRLTRRVTFSANAGRTFQTRAQGNNSQFKSVQTQTLDFADQLRDGDEASPRNVINAANRFSRSLSSRSAQTVGVSVTDRANASISAVYDRTDVTLSAYGSDSDFGFRQIKTYGLSLSARHRLSRRITSYGNFRFRRSDTTVDTAICEANPVIFGLDTTDILFNPVADCVGVAGNNGVTNTAIGRLGGSYRLYKNVSAYAEASYTTRFAPINTLEYDETSILVGATLEF</sequence>
<gene>
    <name evidence="1" type="ORF">MNBD_ALPHA05-1038</name>
</gene>
<reference evidence="1" key="1">
    <citation type="submission" date="2018-06" db="EMBL/GenBank/DDBJ databases">
        <authorList>
            <person name="Zhirakovskaya E."/>
        </authorList>
    </citation>
    <scope>NUCLEOTIDE SEQUENCE</scope>
</reference>
<evidence type="ECO:0000313" key="1">
    <source>
        <dbReference type="EMBL" id="VAV94050.1"/>
    </source>
</evidence>
<dbReference type="EMBL" id="UOEH01000132">
    <property type="protein sequence ID" value="VAV94050.1"/>
    <property type="molecule type" value="Genomic_DNA"/>
</dbReference>